<dbReference type="AlphaFoldDB" id="A0A074Z446"/>
<evidence type="ECO:0000313" key="1">
    <source>
        <dbReference type="EMBL" id="KER20282.1"/>
    </source>
</evidence>
<dbReference type="RefSeq" id="XP_009175963.1">
    <property type="nucleotide sequence ID" value="XM_009177699.1"/>
</dbReference>
<proteinExistence type="predicted"/>
<name>A0A074Z446_OPIVI</name>
<keyword evidence="2" id="KW-1185">Reference proteome</keyword>
<protein>
    <submittedName>
        <fullName evidence="1">Uncharacterized protein</fullName>
    </submittedName>
</protein>
<dbReference type="GeneID" id="20325295"/>
<organism evidence="1 2">
    <name type="scientific">Opisthorchis viverrini</name>
    <name type="common">Southeast Asian liver fluke</name>
    <dbReference type="NCBI Taxonomy" id="6198"/>
    <lineage>
        <taxon>Eukaryota</taxon>
        <taxon>Metazoa</taxon>
        <taxon>Spiralia</taxon>
        <taxon>Lophotrochozoa</taxon>
        <taxon>Platyhelminthes</taxon>
        <taxon>Trematoda</taxon>
        <taxon>Digenea</taxon>
        <taxon>Opisthorchiida</taxon>
        <taxon>Opisthorchiata</taxon>
        <taxon>Opisthorchiidae</taxon>
        <taxon>Opisthorchis</taxon>
    </lineage>
</organism>
<sequence>MEYFLILTSMTKSTSTHSSAVTRFRCLAVMQPKVSTRSETLSDFPSLERSSRDAEVGFEPRTVWR</sequence>
<dbReference type="Proteomes" id="UP000054324">
    <property type="component" value="Unassembled WGS sequence"/>
</dbReference>
<dbReference type="KEGG" id="ovi:T265_11127"/>
<dbReference type="EMBL" id="KL597071">
    <property type="protein sequence ID" value="KER20282.1"/>
    <property type="molecule type" value="Genomic_DNA"/>
</dbReference>
<accession>A0A074Z446</accession>
<dbReference type="CTD" id="20325295"/>
<gene>
    <name evidence="1" type="ORF">T265_11127</name>
</gene>
<reference evidence="1 2" key="1">
    <citation type="submission" date="2013-11" db="EMBL/GenBank/DDBJ databases">
        <title>Opisthorchis viverrini - life in the bile duct.</title>
        <authorList>
            <person name="Young N.D."/>
            <person name="Nagarajan N."/>
            <person name="Lin S.J."/>
            <person name="Korhonen P.K."/>
            <person name="Jex A.R."/>
            <person name="Hall R.S."/>
            <person name="Safavi-Hemami H."/>
            <person name="Kaewkong W."/>
            <person name="Bertrand D."/>
            <person name="Gao S."/>
            <person name="Seet Q."/>
            <person name="Wongkham S."/>
            <person name="Teh B.T."/>
            <person name="Wongkham C."/>
            <person name="Intapan P.M."/>
            <person name="Maleewong W."/>
            <person name="Yang X."/>
            <person name="Hu M."/>
            <person name="Wang Z."/>
            <person name="Hofmann A."/>
            <person name="Sternberg P.W."/>
            <person name="Tan P."/>
            <person name="Wang J."/>
            <person name="Gasser R.B."/>
        </authorList>
    </citation>
    <scope>NUCLEOTIDE SEQUENCE [LARGE SCALE GENOMIC DNA]</scope>
</reference>
<evidence type="ECO:0000313" key="2">
    <source>
        <dbReference type="Proteomes" id="UP000054324"/>
    </source>
</evidence>